<accession>A0ABR4LJQ0</accession>
<dbReference type="Proteomes" id="UP001610432">
    <property type="component" value="Unassembled WGS sequence"/>
</dbReference>
<keyword evidence="2" id="KW-1185">Reference proteome</keyword>
<evidence type="ECO:0000313" key="2">
    <source>
        <dbReference type="Proteomes" id="UP001610432"/>
    </source>
</evidence>
<comment type="caution">
    <text evidence="1">The sequence shown here is derived from an EMBL/GenBank/DDBJ whole genome shotgun (WGS) entry which is preliminary data.</text>
</comment>
<protein>
    <submittedName>
        <fullName evidence="1">Uncharacterized protein</fullName>
    </submittedName>
</protein>
<dbReference type="GeneID" id="98149603"/>
<organism evidence="1 2">
    <name type="scientific">Aspergillus lucknowensis</name>
    <dbReference type="NCBI Taxonomy" id="176173"/>
    <lineage>
        <taxon>Eukaryota</taxon>
        <taxon>Fungi</taxon>
        <taxon>Dikarya</taxon>
        <taxon>Ascomycota</taxon>
        <taxon>Pezizomycotina</taxon>
        <taxon>Eurotiomycetes</taxon>
        <taxon>Eurotiomycetidae</taxon>
        <taxon>Eurotiales</taxon>
        <taxon>Aspergillaceae</taxon>
        <taxon>Aspergillus</taxon>
        <taxon>Aspergillus subgen. Nidulantes</taxon>
    </lineage>
</organism>
<name>A0ABR4LJQ0_9EURO</name>
<evidence type="ECO:0000313" key="1">
    <source>
        <dbReference type="EMBL" id="KAL2864768.1"/>
    </source>
</evidence>
<gene>
    <name evidence="1" type="ORF">BJX67DRAFT_389678</name>
</gene>
<proteinExistence type="predicted"/>
<reference evidence="1 2" key="1">
    <citation type="submission" date="2024-07" db="EMBL/GenBank/DDBJ databases">
        <title>Section-level genome sequencing and comparative genomics of Aspergillus sections Usti and Cavernicolus.</title>
        <authorList>
            <consortium name="Lawrence Berkeley National Laboratory"/>
            <person name="Nybo J.L."/>
            <person name="Vesth T.C."/>
            <person name="Theobald S."/>
            <person name="Frisvad J.C."/>
            <person name="Larsen T.O."/>
            <person name="Kjaerboelling I."/>
            <person name="Rothschild-Mancinelli K."/>
            <person name="Lyhne E.K."/>
            <person name="Kogle M.E."/>
            <person name="Barry K."/>
            <person name="Clum A."/>
            <person name="Na H."/>
            <person name="Ledsgaard L."/>
            <person name="Lin J."/>
            <person name="Lipzen A."/>
            <person name="Kuo A."/>
            <person name="Riley R."/>
            <person name="Mondo S."/>
            <person name="Labutti K."/>
            <person name="Haridas S."/>
            <person name="Pangalinan J."/>
            <person name="Salamov A.A."/>
            <person name="Simmons B.A."/>
            <person name="Magnuson J.K."/>
            <person name="Chen J."/>
            <person name="Drula E."/>
            <person name="Henrissat B."/>
            <person name="Wiebenga A."/>
            <person name="Lubbers R.J."/>
            <person name="Gomes A.C."/>
            <person name="Macurrencykelacurrency M.R."/>
            <person name="Stajich J."/>
            <person name="Grigoriev I.V."/>
            <person name="Mortensen U.H."/>
            <person name="De Vries R.P."/>
            <person name="Baker S.E."/>
            <person name="Andersen M.R."/>
        </authorList>
    </citation>
    <scope>NUCLEOTIDE SEQUENCE [LARGE SCALE GENOMIC DNA]</scope>
    <source>
        <strain evidence="1 2">CBS 449.75</strain>
    </source>
</reference>
<dbReference type="RefSeq" id="XP_070883747.1">
    <property type="nucleotide sequence ID" value="XM_071034531.1"/>
</dbReference>
<sequence length="233" mass="24903">MEFTIVNGQIFTPGLAIVDAPQPYTPLGGDTLHIALDVSGNGQLPLTSDDDAPTRFHEITLFLTSEEKERNLTISNGTSISSSSDSPAYVGPILDLEPNSTVKHVNWVWPDCFVGDEDDNRDKDSARGNYNISMHQSFRWNGTEYYTVFELPISVSNGIEASRERVECGLLENEFAVGPSVASNQSLPGQPWVGDGIQTGSEGEEGGGGALGGGGGGRVLRWVVFGLVVGMVL</sequence>
<dbReference type="EMBL" id="JBFXLQ010000037">
    <property type="protein sequence ID" value="KAL2864768.1"/>
    <property type="molecule type" value="Genomic_DNA"/>
</dbReference>